<dbReference type="GO" id="GO:0005506">
    <property type="term" value="F:iron ion binding"/>
    <property type="evidence" value="ECO:0007669"/>
    <property type="project" value="InterPro"/>
</dbReference>
<dbReference type="InterPro" id="IPR015984">
    <property type="entry name" value="Cyt_c_prime_subgr"/>
</dbReference>
<feature type="signal peptide" evidence="8">
    <location>
        <begin position="1"/>
        <end position="20"/>
    </location>
</feature>
<dbReference type="GO" id="GO:0009055">
    <property type="term" value="F:electron transfer activity"/>
    <property type="evidence" value="ECO:0007669"/>
    <property type="project" value="InterPro"/>
</dbReference>
<feature type="binding site" description="covalent" evidence="7">
    <location>
        <position position="141"/>
    </location>
    <ligand>
        <name>heme c</name>
        <dbReference type="ChEBI" id="CHEBI:61717"/>
    </ligand>
</feature>
<dbReference type="RefSeq" id="WP_102774717.1">
    <property type="nucleotide sequence ID" value="NZ_POQS01000006.1"/>
</dbReference>
<dbReference type="Gene3D" id="1.20.120.10">
    <property type="entry name" value="Cytochrome c/b562"/>
    <property type="match status" value="1"/>
</dbReference>
<evidence type="ECO:0000256" key="2">
    <source>
        <dbReference type="ARBA" id="ARBA00022617"/>
    </source>
</evidence>
<evidence type="ECO:0000256" key="1">
    <source>
        <dbReference type="ARBA" id="ARBA00022448"/>
    </source>
</evidence>
<dbReference type="SMR" id="A0A2N8KDU8"/>
<protein>
    <submittedName>
        <fullName evidence="9">Cytochrome C</fullName>
    </submittedName>
</protein>
<dbReference type="GO" id="GO:0020037">
    <property type="term" value="F:heme binding"/>
    <property type="evidence" value="ECO:0007669"/>
    <property type="project" value="InterPro"/>
</dbReference>
<feature type="chain" id="PRO_5014653593" evidence="8">
    <location>
        <begin position="21"/>
        <end position="152"/>
    </location>
</feature>
<keyword evidence="10" id="KW-1185">Reference proteome</keyword>
<keyword evidence="4" id="KW-0249">Electron transport</keyword>
<feature type="binding site" description="covalent" evidence="7">
    <location>
        <position position="144"/>
    </location>
    <ligand>
        <name>heme c</name>
        <dbReference type="ChEBI" id="CHEBI:61717"/>
    </ligand>
</feature>
<dbReference type="EMBL" id="POQS01000006">
    <property type="protein sequence ID" value="PND31626.1"/>
    <property type="molecule type" value="Genomic_DNA"/>
</dbReference>
<dbReference type="PROSITE" id="PS51009">
    <property type="entry name" value="CYTCII"/>
    <property type="match status" value="1"/>
</dbReference>
<dbReference type="SUPFAM" id="SSF47175">
    <property type="entry name" value="Cytochromes"/>
    <property type="match status" value="1"/>
</dbReference>
<gene>
    <name evidence="9" type="ORF">C1I89_22655</name>
</gene>
<dbReference type="Proteomes" id="UP000235994">
    <property type="component" value="Unassembled WGS sequence"/>
</dbReference>
<dbReference type="InterPro" id="IPR012127">
    <property type="entry name" value="Cyt_c_prime"/>
</dbReference>
<dbReference type="PRINTS" id="PR00608">
    <property type="entry name" value="CYTCHROMECII"/>
</dbReference>
<dbReference type="GO" id="GO:0022900">
    <property type="term" value="P:electron transport chain"/>
    <property type="evidence" value="ECO:0007669"/>
    <property type="project" value="InterPro"/>
</dbReference>
<accession>A0A2N8KDU8</accession>
<comment type="PTM">
    <text evidence="7">Binds 1 heme group per subunit.</text>
</comment>
<dbReference type="GO" id="GO:0042597">
    <property type="term" value="C:periplasmic space"/>
    <property type="evidence" value="ECO:0007669"/>
    <property type="project" value="InterPro"/>
</dbReference>
<keyword evidence="1" id="KW-0813">Transport</keyword>
<keyword evidence="3 6" id="KW-0479">Metal-binding</keyword>
<evidence type="ECO:0000256" key="8">
    <source>
        <dbReference type="SAM" id="SignalP"/>
    </source>
</evidence>
<sequence length="152" mass="16014">MKKLSTLVAMACITVGPLLATNASAQFAKPEDAVKYRQSALTLMASHFGRMAPVVKGQAPYDAAQIKANVEVLKTLSALPWAAFGPGTEGGDALPKVWSDAAGFKQKQQAFQDNIVKLSAAADAGDLDKLRAAFGDVGASCKACHDSYRKKK</sequence>
<dbReference type="PIRSF" id="PIRSF000027">
    <property type="entry name" value="Cytc_c_prime"/>
    <property type="match status" value="1"/>
</dbReference>
<evidence type="ECO:0000313" key="10">
    <source>
        <dbReference type="Proteomes" id="UP000235994"/>
    </source>
</evidence>
<evidence type="ECO:0000256" key="6">
    <source>
        <dbReference type="PIRSR" id="PIRSR000027-1"/>
    </source>
</evidence>
<dbReference type="InterPro" id="IPR002321">
    <property type="entry name" value="Cyt_c_II"/>
</dbReference>
<organism evidence="9 10">
    <name type="scientific">Achromobacter pulmonis</name>
    <dbReference type="NCBI Taxonomy" id="1389932"/>
    <lineage>
        <taxon>Bacteria</taxon>
        <taxon>Pseudomonadati</taxon>
        <taxon>Pseudomonadota</taxon>
        <taxon>Betaproteobacteria</taxon>
        <taxon>Burkholderiales</taxon>
        <taxon>Alcaligenaceae</taxon>
        <taxon>Achromobacter</taxon>
    </lineage>
</organism>
<evidence type="ECO:0000313" key="9">
    <source>
        <dbReference type="EMBL" id="PND31626.1"/>
    </source>
</evidence>
<feature type="binding site" description="axial binding residue" evidence="6">
    <location>
        <position position="145"/>
    </location>
    <ligand>
        <name>heme c</name>
        <dbReference type="ChEBI" id="CHEBI:61717"/>
    </ligand>
    <ligandPart>
        <name>Fe</name>
        <dbReference type="ChEBI" id="CHEBI:18248"/>
    </ligandPart>
</feature>
<keyword evidence="8" id="KW-0732">Signal</keyword>
<evidence type="ECO:0000256" key="7">
    <source>
        <dbReference type="PIRSR" id="PIRSR000027-2"/>
    </source>
</evidence>
<keyword evidence="5 6" id="KW-0408">Iron</keyword>
<dbReference type="InterPro" id="IPR010980">
    <property type="entry name" value="Cyt_c/b562"/>
</dbReference>
<evidence type="ECO:0000256" key="4">
    <source>
        <dbReference type="ARBA" id="ARBA00022982"/>
    </source>
</evidence>
<evidence type="ECO:0000256" key="3">
    <source>
        <dbReference type="ARBA" id="ARBA00022723"/>
    </source>
</evidence>
<dbReference type="AlphaFoldDB" id="A0A2N8KDU8"/>
<reference evidence="9 10" key="1">
    <citation type="submission" date="2018-01" db="EMBL/GenBank/DDBJ databases">
        <title>The draft genome of an aniline degradation strain ANB-1.</title>
        <authorList>
            <person name="Zhang L."/>
            <person name="Jiang J."/>
        </authorList>
    </citation>
    <scope>NUCLEOTIDE SEQUENCE [LARGE SCALE GENOMIC DNA]</scope>
    <source>
        <strain evidence="9 10">ANB-1</strain>
    </source>
</reference>
<keyword evidence="2 7" id="KW-0349">Heme</keyword>
<proteinExistence type="predicted"/>
<comment type="caution">
    <text evidence="9">The sequence shown here is derived from an EMBL/GenBank/DDBJ whole genome shotgun (WGS) entry which is preliminary data.</text>
</comment>
<evidence type="ECO:0000256" key="5">
    <source>
        <dbReference type="ARBA" id="ARBA00023004"/>
    </source>
</evidence>
<dbReference type="Pfam" id="PF01322">
    <property type="entry name" value="Cytochrom_C_2"/>
    <property type="match status" value="1"/>
</dbReference>
<name>A0A2N8KDU8_9BURK</name>